<feature type="signal peptide" evidence="1">
    <location>
        <begin position="1"/>
        <end position="23"/>
    </location>
</feature>
<name>D5G8N2_TUBMM</name>
<dbReference type="InParanoid" id="D5G8N2"/>
<dbReference type="EMBL" id="FN430048">
    <property type="protein sequence ID" value="CAZ80875.1"/>
    <property type="molecule type" value="Genomic_DNA"/>
</dbReference>
<accession>D5G8N2</accession>
<evidence type="ECO:0000256" key="1">
    <source>
        <dbReference type="SAM" id="SignalP"/>
    </source>
</evidence>
<organism evidence="2 3">
    <name type="scientific">Tuber melanosporum (strain Mel28)</name>
    <name type="common">Perigord black truffle</name>
    <dbReference type="NCBI Taxonomy" id="656061"/>
    <lineage>
        <taxon>Eukaryota</taxon>
        <taxon>Fungi</taxon>
        <taxon>Dikarya</taxon>
        <taxon>Ascomycota</taxon>
        <taxon>Pezizomycotina</taxon>
        <taxon>Pezizomycetes</taxon>
        <taxon>Pezizales</taxon>
        <taxon>Tuberaceae</taxon>
        <taxon>Tuber</taxon>
    </lineage>
</organism>
<dbReference type="HOGENOM" id="CLU_1696788_0_0_1"/>
<dbReference type="Proteomes" id="UP000006911">
    <property type="component" value="Unassembled WGS sequence"/>
</dbReference>
<dbReference type="KEGG" id="tml:GSTUM_00003028001"/>
<dbReference type="RefSeq" id="XP_002836684.1">
    <property type="nucleotide sequence ID" value="XM_002836638.1"/>
</dbReference>
<keyword evidence="3" id="KW-1185">Reference proteome</keyword>
<feature type="chain" id="PRO_5003072012" evidence="1">
    <location>
        <begin position="24"/>
        <end position="155"/>
    </location>
</feature>
<evidence type="ECO:0000313" key="2">
    <source>
        <dbReference type="EMBL" id="CAZ80875.1"/>
    </source>
</evidence>
<reference evidence="2 3" key="1">
    <citation type="journal article" date="2010" name="Nature">
        <title>Perigord black truffle genome uncovers evolutionary origins and mechanisms of symbiosis.</title>
        <authorList>
            <person name="Martin F."/>
            <person name="Kohler A."/>
            <person name="Murat C."/>
            <person name="Balestrini R."/>
            <person name="Coutinho P.M."/>
            <person name="Jaillon O."/>
            <person name="Montanini B."/>
            <person name="Morin E."/>
            <person name="Noel B."/>
            <person name="Percudani R."/>
            <person name="Porcel B."/>
            <person name="Rubini A."/>
            <person name="Amicucci A."/>
            <person name="Amselem J."/>
            <person name="Anthouard V."/>
            <person name="Arcioni S."/>
            <person name="Artiguenave F."/>
            <person name="Aury J.M."/>
            <person name="Ballario P."/>
            <person name="Bolchi A."/>
            <person name="Brenna A."/>
            <person name="Brun A."/>
            <person name="Buee M."/>
            <person name="Cantarel B."/>
            <person name="Chevalier G."/>
            <person name="Couloux A."/>
            <person name="Da Silva C."/>
            <person name="Denoeud F."/>
            <person name="Duplessis S."/>
            <person name="Ghignone S."/>
            <person name="Hilselberger B."/>
            <person name="Iotti M."/>
            <person name="Marcais B."/>
            <person name="Mello A."/>
            <person name="Miranda M."/>
            <person name="Pacioni G."/>
            <person name="Quesneville H."/>
            <person name="Riccioni C."/>
            <person name="Ruotolo R."/>
            <person name="Splivallo R."/>
            <person name="Stocchi V."/>
            <person name="Tisserant E."/>
            <person name="Viscomi A.R."/>
            <person name="Zambonelli A."/>
            <person name="Zampieri E."/>
            <person name="Henrissat B."/>
            <person name="Lebrun M.H."/>
            <person name="Paolocci F."/>
            <person name="Bonfante P."/>
            <person name="Ottonello S."/>
            <person name="Wincker P."/>
        </authorList>
    </citation>
    <scope>NUCLEOTIDE SEQUENCE [LARGE SCALE GENOMIC DNA]</scope>
    <source>
        <strain evidence="2 3">Mel28</strain>
    </source>
</reference>
<sequence length="155" mass="17850">MPIKALIILLNFHLSGIPSPTQQLYDSCSTRTLGSSLLVINLKPRFQRQALSTTRLDLPLPAIIVIYQLRPRTHRTHRSHRTNSFHLLSEDKARHGPTAPRTAKARTSRHHRHPFYAPRSQSYHLTSILSDHPAYPSTYIPRHKTRANYTHLNNN</sequence>
<proteinExistence type="predicted"/>
<dbReference type="GeneID" id="9186243"/>
<gene>
    <name evidence="2" type="ORF">GSTUM_00003028001</name>
</gene>
<keyword evidence="1" id="KW-0732">Signal</keyword>
<dbReference type="AlphaFoldDB" id="D5G8N2"/>
<protein>
    <submittedName>
        <fullName evidence="2">(Perigord truffle) hypothetical protein</fullName>
    </submittedName>
</protein>
<evidence type="ECO:0000313" key="3">
    <source>
        <dbReference type="Proteomes" id="UP000006911"/>
    </source>
</evidence>